<dbReference type="GO" id="GO:0006955">
    <property type="term" value="P:immune response"/>
    <property type="evidence" value="ECO:0000318"/>
    <property type="project" value="GO_Central"/>
</dbReference>
<dbReference type="CDD" id="cd21029">
    <property type="entry name" value="IgC1_CD1"/>
    <property type="match status" value="1"/>
</dbReference>
<dbReference type="PRINTS" id="PR01638">
    <property type="entry name" value="MHCCLASSI"/>
</dbReference>
<protein>
    <submittedName>
        <fullName evidence="12">Uncharacterized protein LOC108699401 isoform X1</fullName>
    </submittedName>
</protein>
<evidence type="ECO:0000256" key="9">
    <source>
        <dbReference type="SAM" id="SignalP"/>
    </source>
</evidence>
<dbReference type="SUPFAM" id="SSF48726">
    <property type="entry name" value="Immunoglobulin"/>
    <property type="match status" value="2"/>
</dbReference>
<dbReference type="Pfam" id="PF00129">
    <property type="entry name" value="MHC_I"/>
    <property type="match status" value="2"/>
</dbReference>
<dbReference type="SMART" id="SM00407">
    <property type="entry name" value="IGc1"/>
    <property type="match status" value="2"/>
</dbReference>
<dbReference type="InterPro" id="IPR013783">
    <property type="entry name" value="Ig-like_fold"/>
</dbReference>
<evidence type="ECO:0000313" key="12">
    <source>
        <dbReference type="RefSeq" id="XP_041429485.1"/>
    </source>
</evidence>
<name>A0A8J1LLA4_XENLA</name>
<feature type="domain" description="Ig-like" evidence="10">
    <location>
        <begin position="557"/>
        <end position="642"/>
    </location>
</feature>
<gene>
    <name evidence="12" type="primary">LOC108699401</name>
</gene>
<dbReference type="InterPro" id="IPR003006">
    <property type="entry name" value="Ig/MHC_CS"/>
</dbReference>
<dbReference type="Pfam" id="PF07654">
    <property type="entry name" value="C1-set"/>
    <property type="match status" value="2"/>
</dbReference>
<feature type="domain" description="Ig-like" evidence="10">
    <location>
        <begin position="201"/>
        <end position="287"/>
    </location>
</feature>
<dbReference type="InterPro" id="IPR007110">
    <property type="entry name" value="Ig-like_dom"/>
</dbReference>
<dbReference type="RefSeq" id="XP_041429485.1">
    <property type="nucleotide sequence ID" value="XM_041573551.1"/>
</dbReference>
<dbReference type="PANTHER" id="PTHR16675:SF281">
    <property type="entry name" value="MAJOR HISTOCOMPATIBILITY COMPLEX CLASS I-RELATED GENE PROTEIN-LIKE"/>
    <property type="match status" value="1"/>
</dbReference>
<organism evidence="11 12">
    <name type="scientific">Xenopus laevis</name>
    <name type="common">African clawed frog</name>
    <dbReference type="NCBI Taxonomy" id="8355"/>
    <lineage>
        <taxon>Eukaryota</taxon>
        <taxon>Metazoa</taxon>
        <taxon>Chordata</taxon>
        <taxon>Craniata</taxon>
        <taxon>Vertebrata</taxon>
        <taxon>Euteleostomi</taxon>
        <taxon>Amphibia</taxon>
        <taxon>Batrachia</taxon>
        <taxon>Anura</taxon>
        <taxon>Pipoidea</taxon>
        <taxon>Pipidae</taxon>
        <taxon>Xenopodinae</taxon>
        <taxon>Xenopus</taxon>
        <taxon>Xenopus</taxon>
    </lineage>
</organism>
<evidence type="ECO:0000256" key="5">
    <source>
        <dbReference type="ARBA" id="ARBA00023157"/>
    </source>
</evidence>
<evidence type="ECO:0000256" key="6">
    <source>
        <dbReference type="ARBA" id="ARBA00023180"/>
    </source>
</evidence>
<dbReference type="CTD" id="108699401"/>
<keyword evidence="6" id="KW-0325">Glycoprotein</keyword>
<dbReference type="InterPro" id="IPR036179">
    <property type="entry name" value="Ig-like_dom_sf"/>
</dbReference>
<dbReference type="Gene3D" id="2.60.40.10">
    <property type="entry name" value="Immunoglobulins"/>
    <property type="match status" value="2"/>
</dbReference>
<sequence>MGVVVLLLLLSFGTHLVYSGNHILHYYFTAVVSDVTHGLPQYSVVGYVDNLFFGRYSSDTRHPELLIPSLKGLNDLIKELTINAHDKENADIIMMKLIMSSLNKTGDGAFHVFQIKYSCELREDGGIHGNEDFAFDAKEFMTFDTENPQYLPLVQEALIVTQKWNGIFAKLKTVYMENVCISHLKFYLSHLKKDLEKKVSPKVKVSSSESESGIKLHCRVYGFYPRDVEVKWIKNGRDEIYSEESAEILPNPDGTYQIRVSVEVTPEEGATYSCHVDHSSLENPLVTPFEANNGKLLYILIAVGVTIILFAVVLGVFIYRKKSGIKWSRTAGEEERTNGHGPSCNRWRCCPRDKRRMGIVVFLLLSCGAHLASCGSHIFQYSTTLVSDPKQGLSKYSVVAYLDNLMLGTYNSDKLGPEPLTPSHSSFELYDDIEELTKIIYLKESLDKMMMKLITSSLNKTGVEDFHVMQIKNGCELSEDGSIRGNEELAFDAKDYITFDTANPEYIPVVPGALIAVQKRKELYSKLQRTYVENVCISQLKLHLPYLKNVLEKKVPPKVKISSSESESGTKLHCWVYGFYPRDVEVKWIKNGRDEIYSEESAEILPNPDGTYQIRVSVEVTPEEGATYSCHVDHSSLENPLVVPFETNNDGKLLYILIAVSVTVVLFVFLGIFRYRKRSGNFLLKCKYWFSLDNNRMYLHIVILTLSVLFVLPNTICNIFREMNWPETSRGSS</sequence>
<dbReference type="Gene3D" id="3.30.500.10">
    <property type="entry name" value="MHC class I-like antigen recognition-like"/>
    <property type="match status" value="2"/>
</dbReference>
<reference evidence="12" key="1">
    <citation type="submission" date="2025-08" db="UniProtKB">
        <authorList>
            <consortium name="RefSeq"/>
        </authorList>
    </citation>
    <scope>IDENTIFICATION</scope>
    <source>
        <strain evidence="12">J_2021</strain>
        <tissue evidence="12">Erythrocytes</tissue>
    </source>
</reference>
<dbReference type="GO" id="GO:0005615">
    <property type="term" value="C:extracellular space"/>
    <property type="evidence" value="ECO:0000318"/>
    <property type="project" value="GO_Central"/>
</dbReference>
<keyword evidence="5" id="KW-1015">Disulfide bond</keyword>
<keyword evidence="3 9" id="KW-0732">Signal</keyword>
<keyword evidence="8" id="KW-1133">Transmembrane helix</keyword>
<evidence type="ECO:0000259" key="10">
    <source>
        <dbReference type="PROSITE" id="PS50835"/>
    </source>
</evidence>
<dbReference type="FunFam" id="2.60.40.10:FF:001497">
    <property type="entry name" value="MHC class I antigen"/>
    <property type="match status" value="2"/>
</dbReference>
<keyword evidence="2" id="KW-1003">Cell membrane</keyword>
<dbReference type="PANTHER" id="PTHR16675">
    <property type="entry name" value="MHC CLASS I-RELATED"/>
    <property type="match status" value="1"/>
</dbReference>
<evidence type="ECO:0000256" key="4">
    <source>
        <dbReference type="ARBA" id="ARBA00023136"/>
    </source>
</evidence>
<dbReference type="InterPro" id="IPR003597">
    <property type="entry name" value="Ig_C1-set"/>
</dbReference>
<dbReference type="SUPFAM" id="SSF54452">
    <property type="entry name" value="MHC antigen-recognition domain"/>
    <property type="match status" value="2"/>
</dbReference>
<evidence type="ECO:0000256" key="2">
    <source>
        <dbReference type="ARBA" id="ARBA00022475"/>
    </source>
</evidence>
<keyword evidence="8" id="KW-0812">Transmembrane</keyword>
<dbReference type="OrthoDB" id="8936120at2759"/>
<evidence type="ECO:0000256" key="8">
    <source>
        <dbReference type="SAM" id="Phobius"/>
    </source>
</evidence>
<dbReference type="InterPro" id="IPR011162">
    <property type="entry name" value="MHC_I/II-like_Ag-recog"/>
</dbReference>
<dbReference type="FunFam" id="3.30.500.10:FF:000003">
    <property type="entry name" value="IgG receptor FcRn large subunit p51"/>
    <property type="match status" value="2"/>
</dbReference>
<evidence type="ECO:0000256" key="7">
    <source>
        <dbReference type="RuleBase" id="RU004439"/>
    </source>
</evidence>
<accession>A0A8J1LLA4</accession>
<dbReference type="PROSITE" id="PS50835">
    <property type="entry name" value="IG_LIKE"/>
    <property type="match status" value="2"/>
</dbReference>
<dbReference type="PROSITE" id="PS00290">
    <property type="entry name" value="IG_MHC"/>
    <property type="match status" value="2"/>
</dbReference>
<dbReference type="GeneID" id="108699401"/>
<keyword evidence="11" id="KW-1185">Reference proteome</keyword>
<feature type="transmembrane region" description="Helical" evidence="8">
    <location>
        <begin position="653"/>
        <end position="676"/>
    </location>
</feature>
<feature type="signal peptide" evidence="9">
    <location>
        <begin position="1"/>
        <end position="19"/>
    </location>
</feature>
<comment type="similarity">
    <text evidence="7">Belongs to the MHC class I family.</text>
</comment>
<feature type="transmembrane region" description="Helical" evidence="8">
    <location>
        <begin position="697"/>
        <end position="716"/>
    </location>
</feature>
<evidence type="ECO:0000256" key="3">
    <source>
        <dbReference type="ARBA" id="ARBA00022729"/>
    </source>
</evidence>
<dbReference type="InterPro" id="IPR011161">
    <property type="entry name" value="MHC_I-like_Ag-recog"/>
</dbReference>
<evidence type="ECO:0000313" key="11">
    <source>
        <dbReference type="Proteomes" id="UP000186698"/>
    </source>
</evidence>
<dbReference type="InterPro" id="IPR001039">
    <property type="entry name" value="MHC_I_a_a1/a2"/>
</dbReference>
<feature type="transmembrane region" description="Helical" evidence="8">
    <location>
        <begin position="296"/>
        <end position="319"/>
    </location>
</feature>
<dbReference type="GO" id="GO:0009897">
    <property type="term" value="C:external side of plasma membrane"/>
    <property type="evidence" value="ECO:0000318"/>
    <property type="project" value="GO_Central"/>
</dbReference>
<keyword evidence="4 8" id="KW-0472">Membrane</keyword>
<dbReference type="InterPro" id="IPR050208">
    <property type="entry name" value="MHC_class-I_related"/>
</dbReference>
<dbReference type="InterPro" id="IPR037055">
    <property type="entry name" value="MHC_I-like_Ag-recog_sf"/>
</dbReference>
<dbReference type="AlphaFoldDB" id="A0A8J1LLA4"/>
<proteinExistence type="inferred from homology"/>
<evidence type="ECO:0000256" key="1">
    <source>
        <dbReference type="ARBA" id="ARBA00004236"/>
    </source>
</evidence>
<feature type="chain" id="PRO_5035225617" evidence="9">
    <location>
        <begin position="20"/>
        <end position="733"/>
    </location>
</feature>
<comment type="subcellular location">
    <subcellularLocation>
        <location evidence="1">Cell membrane</location>
    </subcellularLocation>
</comment>
<dbReference type="Proteomes" id="UP000186698">
    <property type="component" value="Chromosome 8L"/>
</dbReference>